<sequence length="161" mass="17902">MTKNMKAFLDMIAWSEGTSTSPATKCNGYDVIVTGLDKKPEVFDDFSAHPFASGRKSKAINSKGLTSNASGRYQFMLRDYAHYRDLLKLPDFGPESQDRWAIQLIKERKAIPLIENGQVEQAISRVSNIWASLPGAGYDQPEHSMEKLVAQYTKAGGEVRA</sequence>
<dbReference type="SUPFAM" id="SSF53955">
    <property type="entry name" value="Lysozyme-like"/>
    <property type="match status" value="1"/>
</dbReference>
<dbReference type="EMBL" id="PP179327">
    <property type="protein sequence ID" value="XAI70766.1"/>
    <property type="molecule type" value="Genomic_DNA"/>
</dbReference>
<accession>A0AAU6W261</accession>
<organism evidence="1">
    <name type="scientific">Pseudomonas phage Orisa03</name>
    <dbReference type="NCBI Taxonomy" id="3138542"/>
    <lineage>
        <taxon>Viruses</taxon>
    </lineage>
</organism>
<evidence type="ECO:0000313" key="1">
    <source>
        <dbReference type="EMBL" id="XAI70766.1"/>
    </source>
</evidence>
<protein>
    <submittedName>
        <fullName evidence="1">Lysozyme</fullName>
    </submittedName>
</protein>
<proteinExistence type="predicted"/>
<gene>
    <name evidence="1" type="ORF">Orisa03_00033</name>
</gene>
<dbReference type="InterPro" id="IPR023346">
    <property type="entry name" value="Lysozyme-like_dom_sf"/>
</dbReference>
<dbReference type="CDD" id="cd00736">
    <property type="entry name" value="lambda_lys-like"/>
    <property type="match status" value="1"/>
</dbReference>
<name>A0AAU6W261_9VIRU</name>
<reference evidence="1" key="1">
    <citation type="journal article" date="2024" name="J. Gen. Virol.">
        <title>Novel phages of Pseudomonas syringae unveil numerous potential auxiliary metabolic genes.</title>
        <authorList>
            <person name="Feltin C."/>
            <person name="Garneau J.R."/>
            <person name="Morris C.E."/>
            <person name="Berard A."/>
            <person name="Torres-Barcelo C."/>
        </authorList>
    </citation>
    <scope>NUCLEOTIDE SEQUENCE</scope>
</reference>
<dbReference type="Gene3D" id="1.10.530.10">
    <property type="match status" value="1"/>
</dbReference>